<name>A0A381FC50_9FLAO</name>
<feature type="signal peptide" evidence="1">
    <location>
        <begin position="1"/>
        <end position="22"/>
    </location>
</feature>
<dbReference type="RefSeq" id="WP_076561660.1">
    <property type="nucleotide sequence ID" value="NZ_CP033929.1"/>
</dbReference>
<evidence type="ECO:0000256" key="1">
    <source>
        <dbReference type="SAM" id="SignalP"/>
    </source>
</evidence>
<reference evidence="3 5" key="2">
    <citation type="submission" date="2018-06" db="EMBL/GenBank/DDBJ databases">
        <authorList>
            <consortium name="Pathogen Informatics"/>
            <person name="Doyle S."/>
        </authorList>
    </citation>
    <scope>NUCLEOTIDE SEQUENCE [LARGE SCALE GENOMIC DNA]</scope>
    <source>
        <strain evidence="3 5">NCTC13560</strain>
    </source>
</reference>
<dbReference type="Proteomes" id="UP000255231">
    <property type="component" value="Unassembled WGS sequence"/>
</dbReference>
<dbReference type="Proteomes" id="UP000185725">
    <property type="component" value="Unassembled WGS sequence"/>
</dbReference>
<organism evidence="3 5">
    <name type="scientific">Chryseobacterium indoltheticum</name>
    <dbReference type="NCBI Taxonomy" id="254"/>
    <lineage>
        <taxon>Bacteria</taxon>
        <taxon>Pseudomonadati</taxon>
        <taxon>Bacteroidota</taxon>
        <taxon>Flavobacteriia</taxon>
        <taxon>Flavobacteriales</taxon>
        <taxon>Weeksellaceae</taxon>
        <taxon>Chryseobacterium group</taxon>
        <taxon>Chryseobacterium</taxon>
    </lineage>
</organism>
<evidence type="ECO:0000313" key="5">
    <source>
        <dbReference type="Proteomes" id="UP000255231"/>
    </source>
</evidence>
<dbReference type="AlphaFoldDB" id="A0A381FC50"/>
<evidence type="ECO:0008006" key="6">
    <source>
        <dbReference type="Google" id="ProtNLM"/>
    </source>
</evidence>
<evidence type="ECO:0000313" key="4">
    <source>
        <dbReference type="Proteomes" id="UP000185725"/>
    </source>
</evidence>
<protein>
    <recommendedName>
        <fullName evidence="6">DUF5045 domain-containing protein</fullName>
    </recommendedName>
</protein>
<dbReference type="GeneID" id="303673749"/>
<reference evidence="2 4" key="1">
    <citation type="submission" date="2017-01" db="EMBL/GenBank/DDBJ databases">
        <authorList>
            <person name="Varghese N."/>
            <person name="Submissions S."/>
        </authorList>
    </citation>
    <scope>NUCLEOTIDE SEQUENCE [LARGE SCALE GENOMIC DNA]</scope>
    <source>
        <strain evidence="2 4">ATCC 27950</strain>
    </source>
</reference>
<sequence>MKKSLSKLIAIVLLNTSASAFGQFTVKRLNDPAIVAQHKRMVFESWGNFKPDPKYVLGVQTNFAYATVWGWMAPSINRDYKDGDDIRPLKPTGIEVQRLAELEIQQEYAEKVKKESDTIYKRNVQDFANWTSATVDADPLWLLYYKKMLKPLKEFPVHPQSFGEWGIKDDVTYQSMKSNGSIDNLQEKLDLLKDQYEKSRTLDMPRGKRFLMYHETLAGWRKFLKQLRSFNQKNTLFLDYKNLLTVLKSGMQAHRSQTDVQIVQSIMAHYHNKY</sequence>
<proteinExistence type="predicted"/>
<keyword evidence="4" id="KW-1185">Reference proteome</keyword>
<accession>A0A381FC50</accession>
<dbReference type="EMBL" id="UFVS01000001">
    <property type="protein sequence ID" value="SUX44038.1"/>
    <property type="molecule type" value="Genomic_DNA"/>
</dbReference>
<keyword evidence="1" id="KW-0732">Signal</keyword>
<evidence type="ECO:0000313" key="2">
    <source>
        <dbReference type="EMBL" id="SIQ95773.1"/>
    </source>
</evidence>
<gene>
    <name evidence="3" type="ORF">NCTC13560_02329</name>
    <name evidence="2" type="ORF">SAMN05421682_110149</name>
</gene>
<dbReference type="OrthoDB" id="1265092at2"/>
<evidence type="ECO:0000313" key="3">
    <source>
        <dbReference type="EMBL" id="SUX44038.1"/>
    </source>
</evidence>
<dbReference type="KEGG" id="cil:EG358_08565"/>
<feature type="chain" id="PRO_5016574228" description="DUF5045 domain-containing protein" evidence="1">
    <location>
        <begin position="23"/>
        <end position="274"/>
    </location>
</feature>
<dbReference type="EMBL" id="FTMF01000010">
    <property type="protein sequence ID" value="SIQ95773.1"/>
    <property type="molecule type" value="Genomic_DNA"/>
</dbReference>